<dbReference type="Pfam" id="PF14559">
    <property type="entry name" value="TPR_19"/>
    <property type="match status" value="1"/>
</dbReference>
<keyword evidence="5" id="KW-0732">Signal</keyword>
<feature type="repeat" description="TPR" evidence="4">
    <location>
        <begin position="129"/>
        <end position="162"/>
    </location>
</feature>
<dbReference type="Pfam" id="PF05036">
    <property type="entry name" value="SPOR"/>
    <property type="match status" value="1"/>
</dbReference>
<accession>O67735</accession>
<feature type="signal peptide" evidence="5">
    <location>
        <begin position="1"/>
        <end position="20"/>
    </location>
</feature>
<dbReference type="SUPFAM" id="SSF48452">
    <property type="entry name" value="TPR-like"/>
    <property type="match status" value="1"/>
</dbReference>
<dbReference type="InParanoid" id="O67735"/>
<dbReference type="KEGG" id="aae:aq_1896"/>
<dbReference type="PROSITE" id="PS51257">
    <property type="entry name" value="PROKAR_LIPOPROTEIN"/>
    <property type="match status" value="1"/>
</dbReference>
<feature type="domain" description="SPOR" evidence="6">
    <location>
        <begin position="266"/>
        <end position="342"/>
    </location>
</feature>
<keyword evidence="2" id="KW-0677">Repeat</keyword>
<feature type="repeat" description="TPR" evidence="4">
    <location>
        <begin position="93"/>
        <end position="126"/>
    </location>
</feature>
<feature type="repeat" description="TPR" evidence="4">
    <location>
        <begin position="25"/>
        <end position="58"/>
    </location>
</feature>
<keyword evidence="1" id="KW-1003">Cell membrane</keyword>
<dbReference type="PANTHER" id="PTHR45586">
    <property type="entry name" value="TPR REPEAT-CONTAINING PROTEIN PA4667"/>
    <property type="match status" value="1"/>
</dbReference>
<dbReference type="SMART" id="SM00028">
    <property type="entry name" value="TPR"/>
    <property type="match status" value="6"/>
</dbReference>
<dbReference type="Pfam" id="PF00515">
    <property type="entry name" value="TPR_1"/>
    <property type="match status" value="1"/>
</dbReference>
<evidence type="ECO:0000313" key="7">
    <source>
        <dbReference type="EMBL" id="AAC07708.1"/>
    </source>
</evidence>
<dbReference type="Gene3D" id="3.30.70.1070">
    <property type="entry name" value="Sporulation related repeat"/>
    <property type="match status" value="1"/>
</dbReference>
<dbReference type="eggNOG" id="COG3063">
    <property type="taxonomic scope" value="Bacteria"/>
</dbReference>
<keyword evidence="8" id="KW-1185">Reference proteome</keyword>
<evidence type="ECO:0000256" key="5">
    <source>
        <dbReference type="SAM" id="SignalP"/>
    </source>
</evidence>
<dbReference type="EnsemblBacteria" id="AAC07708">
    <property type="protein sequence ID" value="AAC07708"/>
    <property type="gene ID" value="aq_1896"/>
</dbReference>
<dbReference type="HOGENOM" id="CLU_785104_0_0_0"/>
<evidence type="ECO:0000256" key="2">
    <source>
        <dbReference type="ARBA" id="ARBA00022737"/>
    </source>
</evidence>
<dbReference type="InterPro" id="IPR011990">
    <property type="entry name" value="TPR-like_helical_dom_sf"/>
</dbReference>
<evidence type="ECO:0000256" key="4">
    <source>
        <dbReference type="PROSITE-ProRule" id="PRU00339"/>
    </source>
</evidence>
<protein>
    <recommendedName>
        <fullName evidence="6">SPOR domain-containing protein</fullName>
    </recommendedName>
</protein>
<dbReference type="AlphaFoldDB" id="O67735"/>
<dbReference type="STRING" id="224324.aq_1896"/>
<dbReference type="Pfam" id="PF13174">
    <property type="entry name" value="TPR_6"/>
    <property type="match status" value="1"/>
</dbReference>
<evidence type="ECO:0000313" key="8">
    <source>
        <dbReference type="Proteomes" id="UP000000798"/>
    </source>
</evidence>
<dbReference type="RefSeq" id="WP_010881239.1">
    <property type="nucleotide sequence ID" value="NC_000918.1"/>
</dbReference>
<reference evidence="7 8" key="1">
    <citation type="journal article" date="1998" name="Nature">
        <title>The complete genome of the hyperthermophilic bacterium Aquifex aeolicus.</title>
        <authorList>
            <person name="Deckert G."/>
            <person name="Warren P.V."/>
            <person name="Gaasterland T."/>
            <person name="Young W.G."/>
            <person name="Lenox A.L."/>
            <person name="Graham D.E."/>
            <person name="Overbeek R."/>
            <person name="Snead M.A."/>
            <person name="Keller M."/>
            <person name="Aujay M."/>
            <person name="Huber R."/>
            <person name="Feldman R.A."/>
            <person name="Short J.M."/>
            <person name="Olson G.J."/>
            <person name="Swanson R.V."/>
        </authorList>
    </citation>
    <scope>NUCLEOTIDE SEQUENCE [LARGE SCALE GENOMIC DNA]</scope>
    <source>
        <strain evidence="7 8">VF5</strain>
    </source>
</reference>
<dbReference type="PROSITE" id="PS50293">
    <property type="entry name" value="TPR_REGION"/>
    <property type="match status" value="3"/>
</dbReference>
<dbReference type="PROSITE" id="PS51724">
    <property type="entry name" value="SPOR"/>
    <property type="match status" value="1"/>
</dbReference>
<feature type="repeat" description="TPR" evidence="4">
    <location>
        <begin position="59"/>
        <end position="92"/>
    </location>
</feature>
<dbReference type="PANTHER" id="PTHR45586:SF1">
    <property type="entry name" value="LIPOPOLYSACCHARIDE ASSEMBLY PROTEIN B"/>
    <property type="match status" value="1"/>
</dbReference>
<name>O67735_AQUAE</name>
<keyword evidence="1" id="KW-0472">Membrane</keyword>
<gene>
    <name evidence="7" type="ordered locus">aq_1896</name>
</gene>
<dbReference type="InterPro" id="IPR038440">
    <property type="entry name" value="FimV_C_sf"/>
</dbReference>
<proteinExistence type="predicted"/>
<dbReference type="SUPFAM" id="SSF110997">
    <property type="entry name" value="Sporulation related repeat"/>
    <property type="match status" value="1"/>
</dbReference>
<dbReference type="OrthoDB" id="9899at2"/>
<dbReference type="InterPro" id="IPR019734">
    <property type="entry name" value="TPR_rpt"/>
</dbReference>
<dbReference type="InterPro" id="IPR051012">
    <property type="entry name" value="CellSynth/LPSAsmb/PSIAsmb"/>
</dbReference>
<dbReference type="Proteomes" id="UP000000798">
    <property type="component" value="Chromosome"/>
</dbReference>
<dbReference type="Gene3D" id="1.25.40.10">
    <property type="entry name" value="Tetratricopeptide repeat domain"/>
    <property type="match status" value="1"/>
</dbReference>
<keyword evidence="3 4" id="KW-0802">TPR repeat</keyword>
<dbReference type="eggNOG" id="COG3147">
    <property type="taxonomic scope" value="Bacteria"/>
</dbReference>
<dbReference type="PIR" id="E70463">
    <property type="entry name" value="E70463"/>
</dbReference>
<dbReference type="InterPro" id="IPR023605">
    <property type="entry name" value="Lipoprotein_NlpI"/>
</dbReference>
<sequence>MKKVLLLLSLILLLSCFPKVEQRHWKVYYDLGTAAFAARNYSEAIANFHKALRANPDEPRIWNALGLAYMEAKEYKKAEESFKKALSINPNYSEARKNLGILYYKLGRYEEALKYLQEAANDEYYEKKHEAFYYLAKVYEAKQDLKNYVRYLEKAVAYNPNFVQAQLELAQAYENLGKYEEAEKIYKSLLLNGFNKPFLKYKLAEVYYKKGDYERAREIIKELLYKENLTNEQREKVKELLTKVLLAQQRKLIIPRVHKPIKKEEKKKEKYYAVQLGAFSTKERADKLVQELKSKGLRDLRILPTDGVYKVIYGRFETPEEARRAKEEVKKLGIYGFVVEIK</sequence>
<feature type="chain" id="PRO_5004159548" description="SPOR domain-containing protein" evidence="5">
    <location>
        <begin position="21"/>
        <end position="342"/>
    </location>
</feature>
<dbReference type="Gene3D" id="1.20.58.2200">
    <property type="match status" value="1"/>
</dbReference>
<dbReference type="EMBL" id="AE000657">
    <property type="protein sequence ID" value="AAC07708.1"/>
    <property type="molecule type" value="Genomic_DNA"/>
</dbReference>
<dbReference type="InterPro" id="IPR036680">
    <property type="entry name" value="SPOR-like_sf"/>
</dbReference>
<evidence type="ECO:0000259" key="6">
    <source>
        <dbReference type="PROSITE" id="PS51724"/>
    </source>
</evidence>
<organism evidence="7 8">
    <name type="scientific">Aquifex aeolicus (strain VF5)</name>
    <dbReference type="NCBI Taxonomy" id="224324"/>
    <lineage>
        <taxon>Bacteria</taxon>
        <taxon>Pseudomonadati</taxon>
        <taxon>Aquificota</taxon>
        <taxon>Aquificia</taxon>
        <taxon>Aquificales</taxon>
        <taxon>Aquificaceae</taxon>
        <taxon>Aquifex</taxon>
    </lineage>
</organism>
<dbReference type="PROSITE" id="PS50005">
    <property type="entry name" value="TPR"/>
    <property type="match status" value="4"/>
</dbReference>
<dbReference type="Pfam" id="PF13432">
    <property type="entry name" value="TPR_16"/>
    <property type="match status" value="1"/>
</dbReference>
<evidence type="ECO:0000256" key="1">
    <source>
        <dbReference type="ARBA" id="ARBA00022475"/>
    </source>
</evidence>
<dbReference type="GO" id="GO:0042834">
    <property type="term" value="F:peptidoglycan binding"/>
    <property type="evidence" value="ECO:0007669"/>
    <property type="project" value="InterPro"/>
</dbReference>
<evidence type="ECO:0000256" key="3">
    <source>
        <dbReference type="ARBA" id="ARBA00022803"/>
    </source>
</evidence>
<dbReference type="PIRSF" id="PIRSF004654">
    <property type="entry name" value="NlpI"/>
    <property type="match status" value="1"/>
</dbReference>
<dbReference type="InterPro" id="IPR007730">
    <property type="entry name" value="SPOR-like_dom"/>
</dbReference>